<gene>
    <name evidence="2" type="ORF">CALVIDRAFT_539838</name>
</gene>
<evidence type="ECO:0000256" key="1">
    <source>
        <dbReference type="SAM" id="MobiDB-lite"/>
    </source>
</evidence>
<dbReference type="STRING" id="1330018.A0A167JK06"/>
<dbReference type="OrthoDB" id="109291at2759"/>
<dbReference type="EMBL" id="KV417300">
    <property type="protein sequence ID" value="KZO93668.1"/>
    <property type="molecule type" value="Genomic_DNA"/>
</dbReference>
<dbReference type="Proteomes" id="UP000076738">
    <property type="component" value="Unassembled WGS sequence"/>
</dbReference>
<dbReference type="PANTHER" id="PTHR36439:SF1">
    <property type="entry name" value="DUF1697 DOMAIN-CONTAINING PROTEIN"/>
    <property type="match status" value="1"/>
</dbReference>
<dbReference type="PANTHER" id="PTHR36439">
    <property type="entry name" value="BLL4334 PROTEIN"/>
    <property type="match status" value="1"/>
</dbReference>
<keyword evidence="3" id="KW-1185">Reference proteome</keyword>
<organism evidence="2 3">
    <name type="scientific">Calocera viscosa (strain TUFC12733)</name>
    <dbReference type="NCBI Taxonomy" id="1330018"/>
    <lineage>
        <taxon>Eukaryota</taxon>
        <taxon>Fungi</taxon>
        <taxon>Dikarya</taxon>
        <taxon>Basidiomycota</taxon>
        <taxon>Agaricomycotina</taxon>
        <taxon>Dacrymycetes</taxon>
        <taxon>Dacrymycetales</taxon>
        <taxon>Dacrymycetaceae</taxon>
        <taxon>Calocera</taxon>
    </lineage>
</organism>
<evidence type="ECO:0000313" key="2">
    <source>
        <dbReference type="EMBL" id="KZO93668.1"/>
    </source>
</evidence>
<protein>
    <submittedName>
        <fullName evidence="2">DUF1697-domain-containing protein</fullName>
    </submittedName>
</protein>
<dbReference type="InterPro" id="IPR012545">
    <property type="entry name" value="DUF1697"/>
</dbReference>
<dbReference type="Pfam" id="PF08002">
    <property type="entry name" value="DUF1697"/>
    <property type="match status" value="1"/>
</dbReference>
<dbReference type="Gene3D" id="3.30.70.1280">
    <property type="entry name" value="SP0830-like domains"/>
    <property type="match status" value="1"/>
</dbReference>
<evidence type="ECO:0000313" key="3">
    <source>
        <dbReference type="Proteomes" id="UP000076738"/>
    </source>
</evidence>
<name>A0A167JK06_CALVF</name>
<sequence>MPVQTRKRTRQEDPTEAVPKPPRATKRAKRTKDDTSGSTKVATTAKEEVVAAVASGGRTGPTTKMLFLLRAVNVSGSNPCNMKRLVQLASDDLGWVNVKTYLQSGNLVADVPASLPSDDASEALRQLLAKSMKVHCAVMVRTLSELNTLIENCPYDASDPTKVHAFFLASAATQEGMDRLELKPKKDDRYTWDGSNNLYLQYPNGAGRSALNGTVLEKSLAVQGTGRNWRSVLAIRELLRE</sequence>
<accession>A0A167JK06</accession>
<feature type="region of interest" description="Disordered" evidence="1">
    <location>
        <begin position="1"/>
        <end position="42"/>
    </location>
</feature>
<reference evidence="2 3" key="1">
    <citation type="journal article" date="2016" name="Mol. Biol. Evol.">
        <title>Comparative Genomics of Early-Diverging Mushroom-Forming Fungi Provides Insights into the Origins of Lignocellulose Decay Capabilities.</title>
        <authorList>
            <person name="Nagy L.G."/>
            <person name="Riley R."/>
            <person name="Tritt A."/>
            <person name="Adam C."/>
            <person name="Daum C."/>
            <person name="Floudas D."/>
            <person name="Sun H."/>
            <person name="Yadav J.S."/>
            <person name="Pangilinan J."/>
            <person name="Larsson K.H."/>
            <person name="Matsuura K."/>
            <person name="Barry K."/>
            <person name="Labutti K."/>
            <person name="Kuo R."/>
            <person name="Ohm R.A."/>
            <person name="Bhattacharya S.S."/>
            <person name="Shirouzu T."/>
            <person name="Yoshinaga Y."/>
            <person name="Martin F.M."/>
            <person name="Grigoriev I.V."/>
            <person name="Hibbett D.S."/>
        </authorList>
    </citation>
    <scope>NUCLEOTIDE SEQUENCE [LARGE SCALE GENOMIC DNA]</scope>
    <source>
        <strain evidence="2 3">TUFC12733</strain>
    </source>
</reference>
<proteinExistence type="predicted"/>
<dbReference type="SUPFAM" id="SSF160379">
    <property type="entry name" value="SP0830-like"/>
    <property type="match status" value="1"/>
</dbReference>
<dbReference type="AlphaFoldDB" id="A0A167JK06"/>